<organism evidence="3">
    <name type="scientific">Schizophyllum commune (strain H4-8 / FGSC 9210)</name>
    <name type="common">Split gill fungus</name>
    <dbReference type="NCBI Taxonomy" id="578458"/>
    <lineage>
        <taxon>Eukaryota</taxon>
        <taxon>Fungi</taxon>
        <taxon>Dikarya</taxon>
        <taxon>Basidiomycota</taxon>
        <taxon>Agaricomycotina</taxon>
        <taxon>Agaricomycetes</taxon>
        <taxon>Agaricomycetidae</taxon>
        <taxon>Agaricales</taxon>
        <taxon>Schizophyllaceae</taxon>
        <taxon>Schizophyllum</taxon>
    </lineage>
</organism>
<sequence length="543" mass="59094">MPAADLLEARMRQLARPPTDLAKAATPLRQPRFSAKALFRERFERTLRTEVYQPGQLVLLRNSAIEKSVSAAAKMAQQYLGPYVVARRNKGGECILQELNGATLAGGEAPRRLLPEAGRDDGQGSGGGVLSNATPNPTHLAVCTYIERSRGSASYSTTHLALMSFESCNPGTHPSAVPLSLASPQCEGGERGAAHPAAPSAYFPSSPVVPPRSPSAFRSHVDTFTRLAQRNVRHNAAPRAGPSPWHRAALERNMENVPEVAPTETEDLSAYADLFTLSPSSSSRATPAYQGYEMSAPGPDLPANHLSAHRQSSYPLPSVDDSFGIVEAYAERPHALAYVPPPPGAIYDDEFSGRVLPPAEGEGDVYVLYDLGAKVPADGHVGAFNLYALYPSSPRERYHYFRSGTTVLARVWGEPEEGSETPLEFVEALEVRPAGRWLRTMAYFRGRRAVVQIPPTACALISRELVWQLYENHLLAERSQLGSSTKEAYLRAQEAARALTVWNVCRLVVTRRAPVAEIPVPSELEFNIVRTLTMATLPGPQLE</sequence>
<feature type="non-terminal residue" evidence="2">
    <location>
        <position position="543"/>
    </location>
</feature>
<evidence type="ECO:0000313" key="3">
    <source>
        <dbReference type="Proteomes" id="UP000007431"/>
    </source>
</evidence>
<feature type="region of interest" description="Disordered" evidence="1">
    <location>
        <begin position="187"/>
        <end position="206"/>
    </location>
</feature>
<name>D8PYE9_SCHCM</name>
<dbReference type="OrthoDB" id="446925at2759"/>
<keyword evidence="3" id="KW-1185">Reference proteome</keyword>
<dbReference type="RefSeq" id="XP_003033587.1">
    <property type="nucleotide sequence ID" value="XM_003033541.1"/>
</dbReference>
<feature type="region of interest" description="Disordered" evidence="1">
    <location>
        <begin position="112"/>
        <end position="133"/>
    </location>
</feature>
<accession>D8PYE9</accession>
<dbReference type="AlphaFoldDB" id="D8PYE9"/>
<dbReference type="EMBL" id="GL377304">
    <property type="protein sequence ID" value="EFI98684.1"/>
    <property type="molecule type" value="Genomic_DNA"/>
</dbReference>
<evidence type="ECO:0000256" key="1">
    <source>
        <dbReference type="SAM" id="MobiDB-lite"/>
    </source>
</evidence>
<dbReference type="GeneID" id="9592303"/>
<proteinExistence type="predicted"/>
<protein>
    <submittedName>
        <fullName evidence="2">Uncharacterized protein</fullName>
    </submittedName>
</protein>
<feature type="compositionally biased region" description="Basic and acidic residues" evidence="1">
    <location>
        <begin position="112"/>
        <end position="122"/>
    </location>
</feature>
<evidence type="ECO:0000313" key="2">
    <source>
        <dbReference type="EMBL" id="EFI98684.1"/>
    </source>
</evidence>
<dbReference type="VEuPathDB" id="FungiDB:SCHCODRAFT_02723502"/>
<gene>
    <name evidence="2" type="ORF">SCHCODRAFT_106351</name>
</gene>
<feature type="compositionally biased region" description="Low complexity" evidence="1">
    <location>
        <begin position="194"/>
        <end position="206"/>
    </location>
</feature>
<dbReference type="HOGENOM" id="CLU_501685_0_0_1"/>
<dbReference type="InParanoid" id="D8PYE9"/>
<dbReference type="KEGG" id="scm:SCHCO_02723502"/>
<reference evidence="2 3" key="1">
    <citation type="journal article" date="2010" name="Nat. Biotechnol.">
        <title>Genome sequence of the model mushroom Schizophyllum commune.</title>
        <authorList>
            <person name="Ohm R.A."/>
            <person name="de Jong J.F."/>
            <person name="Lugones L.G."/>
            <person name="Aerts A."/>
            <person name="Kothe E."/>
            <person name="Stajich J.E."/>
            <person name="de Vries R.P."/>
            <person name="Record E."/>
            <person name="Levasseur A."/>
            <person name="Baker S.E."/>
            <person name="Bartholomew K.A."/>
            <person name="Coutinho P.M."/>
            <person name="Erdmann S."/>
            <person name="Fowler T.J."/>
            <person name="Gathman A.C."/>
            <person name="Lombard V."/>
            <person name="Henrissat B."/>
            <person name="Knabe N."/>
            <person name="Kuees U."/>
            <person name="Lilly W.W."/>
            <person name="Lindquist E."/>
            <person name="Lucas S."/>
            <person name="Magnuson J.K."/>
            <person name="Piumi F."/>
            <person name="Raudaskoski M."/>
            <person name="Salamov A."/>
            <person name="Schmutz J."/>
            <person name="Schwarze F.W.M.R."/>
            <person name="vanKuyk P.A."/>
            <person name="Horton J.S."/>
            <person name="Grigoriev I.V."/>
            <person name="Woesten H.A.B."/>
        </authorList>
    </citation>
    <scope>NUCLEOTIDE SEQUENCE [LARGE SCALE GENOMIC DNA]</scope>
    <source>
        <strain evidence="3">H4-8 / FGSC 9210</strain>
    </source>
</reference>
<dbReference type="Proteomes" id="UP000007431">
    <property type="component" value="Unassembled WGS sequence"/>
</dbReference>